<dbReference type="InterPro" id="IPR048391">
    <property type="entry name" value="Gp34_dom"/>
</dbReference>
<gene>
    <name evidence="2" type="ORF">Ac3_244</name>
</gene>
<protein>
    <submittedName>
        <fullName evidence="2">Long tail fiber proximal subunit</fullName>
    </submittedName>
</protein>
<name>A0A345AV72_9CAUD</name>
<dbReference type="EMBL" id="MH460829">
    <property type="protein sequence ID" value="AXF40805.1"/>
    <property type="molecule type" value="Genomic_DNA"/>
</dbReference>
<keyword evidence="3" id="KW-1185">Reference proteome</keyword>
<accession>A0A345AV72</accession>
<evidence type="ECO:0000259" key="1">
    <source>
        <dbReference type="Pfam" id="PF21560"/>
    </source>
</evidence>
<organism evidence="2 3">
    <name type="scientific">Acinetobacter phage vB_ApiM_fHyAci03</name>
    <dbReference type="NCBI Taxonomy" id="2269366"/>
    <lineage>
        <taxon>Viruses</taxon>
        <taxon>Duplodnaviria</taxon>
        <taxon>Heunggongvirae</taxon>
        <taxon>Uroviricota</taxon>
        <taxon>Caudoviricetes</taxon>
        <taxon>Pantevenvirales</taxon>
        <taxon>Straboviridae</taxon>
        <taxon>Twarogvirinae</taxon>
        <taxon>Lazarusvirus</taxon>
        <taxon>Lazarusvirus fhyacithree</taxon>
    </lineage>
</organism>
<sequence>MSEVKTSFRASYGLDAAGEKVINVAKADKTVMTDGVNVEYLIQENTTQQYDPERAYEKGFIIEFNDRLWIAEQDIPKPAGSFNEGYWRPVRTDPKWKPIDSGKYQLHVGDYITVDTRAGLAVELTLPTNPIPQEGDTIVVKDVGGQPGYTSVLVFAPVQSIIDKGVSIPQKRMTIPFSEWTFVYTKSQWSLYDGVEAPVARTVTTSGPTQIQSGDTILRNYDKVAPIVLTFPKFANNGDIIHFVGMNENTVPYYHLELNAFDSNTSIGSPGKSSQIFYRSLSGYFIFNSLTSTWYLYDSDMTNRLRTVSTDTEIFPNETVAVVGKDNTTTQTIKLTLPQNVQPGDQVTISLNYIRKGQTVNIVPKGTDMILTNQNLTQFPKRSSYPPAANWVNTNLLSYNGSNDYPPVLTFAYIDMGPIKQWLMVSCLPVLERVDPSTDDTRTRLGVIALANQSQANLDKENISVTANPLAREVAITPETLANRTALDSRRGIARIAKQEEVNLTTDDAALAYDTIVTPKTLNGKKATETMVGLAEIATQAETNSNTDDSRIITSKKLDGRRATPALAGVAKLVATGGTAPVKGGTNTRDTAGTGIYNHADFENIVTPKTLREYYSTEMALGTVYLANSAEVISGAATLAKYPLAVTPETLHTKTATDERIGFSQVAKQAEVDAGTDYFKFVTPKTLAGRIAREDLAGIAKLATQGEFDAGTAGLISGPDKIKTFFSRAERTIVNNAEGLTQSGSIWTGLKLNILAPSETQRGTARYATQDETDKGVDATTIVTPAKLHAKKATTDAEGIVRMANTAETVDGTAYNLAVSPGNLKYVVQSELTWEATPERRGFIKLSTGSTTWQGNTVDGNANIDIETQFNKNGMAVSPYEFNRVLRNYLPIGAKAVDSDKLDGLDSSQFIRRDIAQVVNGALTLTQPTTATYITASNDVSVQALLSANQINVRKSGTPDDTSVTKNAGINLYGAPQSATGRPTYGIHFSSTGGTDPNGIHGYGGGTWGTYFAQSISSAAEQRAWYFQQIFNGAVKNVGSITAQGDVWFDGVINSDKTFRLKNSVIAEKDSGDNLIFGTTDQQMYLRSKAADIKVQEVVGGTSYQVITSKNFVDEGNKTYVRKTGDSMTGRLNISQPITATINQSAATPNAVPNASNFGTWTIDITDPAIYNTMRPYVVGVNAINKETSEVLPWFDKYEEFNGPGTLSQFGSSASNGSGTYQIWAPRPPADKANLPGHIAGTMWTRQWNPITNKWDGWGRVFTNNHPPLPTDIGAMSNNGSVFDSMRIRDWIQVGNLRIYADPSTKTVRFDWIE</sequence>
<reference evidence="3" key="1">
    <citation type="submission" date="2018-06" db="EMBL/GenBank/DDBJ databases">
        <title>Whole genome analysis of phage vB_ApiM_fHyAci03 infecting Acinetobacter pittii.</title>
        <authorList>
            <person name="Kiljunen S."/>
            <person name="Wicklund A."/>
            <person name="Skurnik M."/>
        </authorList>
    </citation>
    <scope>NUCLEOTIDE SEQUENCE [LARGE SCALE GENOMIC DNA]</scope>
</reference>
<feature type="domain" description="Long-tail fiber proximal subunit" evidence="1">
    <location>
        <begin position="1153"/>
        <end position="1262"/>
    </location>
</feature>
<proteinExistence type="predicted"/>
<evidence type="ECO:0000313" key="3">
    <source>
        <dbReference type="Proteomes" id="UP000255697"/>
    </source>
</evidence>
<evidence type="ECO:0000313" key="2">
    <source>
        <dbReference type="EMBL" id="AXF40805.1"/>
    </source>
</evidence>
<dbReference type="Proteomes" id="UP000255697">
    <property type="component" value="Segment"/>
</dbReference>
<dbReference type="Pfam" id="PF21560">
    <property type="entry name" value="Gp34_2nd"/>
    <property type="match status" value="1"/>
</dbReference>